<name>A0A9N9E9P3_9GLOM</name>
<evidence type="ECO:0000313" key="1">
    <source>
        <dbReference type="EMBL" id="CAG8669885.1"/>
    </source>
</evidence>
<keyword evidence="2" id="KW-1185">Reference proteome</keyword>
<sequence length="131" mass="14457">MAYSIKSGQKLNHDFASNTFDFSSLSSVISEHVPVEGESDDEDYRHPVPPSIDLAKHTSSFTLESGSPPNMFPPKGISEKEYQDVVGDESGLYDDDAVSLDLSHLLGEARRRKVRASFEHNKNARNADNSS</sequence>
<accession>A0A9N9E9P3</accession>
<gene>
    <name evidence="1" type="ORF">PBRASI_LOCUS11246</name>
</gene>
<protein>
    <submittedName>
        <fullName evidence="1">1403_t:CDS:1</fullName>
    </submittedName>
</protein>
<proteinExistence type="predicted"/>
<reference evidence="1" key="1">
    <citation type="submission" date="2021-06" db="EMBL/GenBank/DDBJ databases">
        <authorList>
            <person name="Kallberg Y."/>
            <person name="Tangrot J."/>
            <person name="Rosling A."/>
        </authorList>
    </citation>
    <scope>NUCLEOTIDE SEQUENCE</scope>
    <source>
        <strain evidence="1">BR232B</strain>
    </source>
</reference>
<dbReference type="AlphaFoldDB" id="A0A9N9E9P3"/>
<evidence type="ECO:0000313" key="2">
    <source>
        <dbReference type="Proteomes" id="UP000789739"/>
    </source>
</evidence>
<dbReference type="EMBL" id="CAJVPI010004763">
    <property type="protein sequence ID" value="CAG8669885.1"/>
    <property type="molecule type" value="Genomic_DNA"/>
</dbReference>
<organism evidence="1 2">
    <name type="scientific">Paraglomus brasilianum</name>
    <dbReference type="NCBI Taxonomy" id="144538"/>
    <lineage>
        <taxon>Eukaryota</taxon>
        <taxon>Fungi</taxon>
        <taxon>Fungi incertae sedis</taxon>
        <taxon>Mucoromycota</taxon>
        <taxon>Glomeromycotina</taxon>
        <taxon>Glomeromycetes</taxon>
        <taxon>Paraglomerales</taxon>
        <taxon>Paraglomeraceae</taxon>
        <taxon>Paraglomus</taxon>
    </lineage>
</organism>
<dbReference type="Proteomes" id="UP000789739">
    <property type="component" value="Unassembled WGS sequence"/>
</dbReference>
<comment type="caution">
    <text evidence="1">The sequence shown here is derived from an EMBL/GenBank/DDBJ whole genome shotgun (WGS) entry which is preliminary data.</text>
</comment>
<feature type="non-terminal residue" evidence="1">
    <location>
        <position position="131"/>
    </location>
</feature>